<dbReference type="Proteomes" id="UP000322234">
    <property type="component" value="Unassembled WGS sequence"/>
</dbReference>
<keyword evidence="6" id="KW-0690">Ribosome biogenesis</keyword>
<dbReference type="EC" id="2.7.11.1" evidence="4"/>
<comment type="subcellular location">
    <subcellularLocation>
        <location evidence="2">Cytoplasm</location>
    </subcellularLocation>
</comment>
<comment type="similarity">
    <text evidence="3">Belongs to the protein kinase superfamily. RIO-type Ser/Thr kinase family.</text>
</comment>
<dbReference type="PANTHER" id="PTHR45852">
    <property type="entry name" value="SER/THR-PROTEIN KINASE RIO2"/>
    <property type="match status" value="1"/>
</dbReference>
<evidence type="ECO:0000256" key="16">
    <source>
        <dbReference type="ARBA" id="ARBA00048679"/>
    </source>
</evidence>
<evidence type="ECO:0000256" key="9">
    <source>
        <dbReference type="ARBA" id="ARBA00022679"/>
    </source>
</evidence>
<evidence type="ECO:0000256" key="12">
    <source>
        <dbReference type="ARBA" id="ARBA00022777"/>
    </source>
</evidence>
<evidence type="ECO:0000256" key="6">
    <source>
        <dbReference type="ARBA" id="ARBA00022517"/>
    </source>
</evidence>
<dbReference type="Pfam" id="PF09202">
    <property type="entry name" value="Rio2_N"/>
    <property type="match status" value="1"/>
</dbReference>
<proteinExistence type="inferred from homology"/>
<dbReference type="GO" id="GO:0030688">
    <property type="term" value="C:preribosome, small subunit precursor"/>
    <property type="evidence" value="ECO:0007669"/>
    <property type="project" value="TreeGrafter"/>
</dbReference>
<dbReference type="InterPro" id="IPR015285">
    <property type="entry name" value="RIO2_wHTH_N"/>
</dbReference>
<dbReference type="GO" id="GO:0005829">
    <property type="term" value="C:cytosol"/>
    <property type="evidence" value="ECO:0007669"/>
    <property type="project" value="TreeGrafter"/>
</dbReference>
<dbReference type="GO" id="GO:0005524">
    <property type="term" value="F:ATP binding"/>
    <property type="evidence" value="ECO:0007669"/>
    <property type="project" value="UniProtKB-KW"/>
</dbReference>
<dbReference type="InterPro" id="IPR029270">
    <property type="entry name" value="LIX1"/>
</dbReference>
<keyword evidence="13" id="KW-0067">ATP-binding</keyword>
<dbReference type="PANTHER" id="PTHR45852:SF1">
    <property type="entry name" value="SERINE_THREONINE-PROTEIN KINASE RIO2"/>
    <property type="match status" value="1"/>
</dbReference>
<evidence type="ECO:0000256" key="20">
    <source>
        <dbReference type="ARBA" id="ARBA00076005"/>
    </source>
</evidence>
<dbReference type="InterPro" id="IPR036388">
    <property type="entry name" value="WH-like_DNA-bd_sf"/>
</dbReference>
<dbReference type="FunFam" id="1.10.510.10:FF:000307">
    <property type="entry name" value="Serine/threonine-protein kinase RIO2"/>
    <property type="match status" value="1"/>
</dbReference>
<keyword evidence="8" id="KW-0597">Phosphoprotein</keyword>
<keyword evidence="11" id="KW-0547">Nucleotide-binding</keyword>
<keyword evidence="14" id="KW-0460">Magnesium</keyword>
<evidence type="ECO:0000313" key="24">
    <source>
        <dbReference type="Proteomes" id="UP000322234"/>
    </source>
</evidence>
<comment type="catalytic activity">
    <reaction evidence="15">
        <text>L-threonyl-[protein] + ATP = O-phospho-L-threonyl-[protein] + ADP + H(+)</text>
        <dbReference type="Rhea" id="RHEA:46608"/>
        <dbReference type="Rhea" id="RHEA-COMP:11060"/>
        <dbReference type="Rhea" id="RHEA-COMP:11605"/>
        <dbReference type="ChEBI" id="CHEBI:15378"/>
        <dbReference type="ChEBI" id="CHEBI:30013"/>
        <dbReference type="ChEBI" id="CHEBI:30616"/>
        <dbReference type="ChEBI" id="CHEBI:61977"/>
        <dbReference type="ChEBI" id="CHEBI:456216"/>
        <dbReference type="EC" id="2.7.11.1"/>
    </reaction>
</comment>
<dbReference type="InterPro" id="IPR036390">
    <property type="entry name" value="WH_DNA-bd_sf"/>
</dbReference>
<dbReference type="InterPro" id="IPR018935">
    <property type="entry name" value="RIO_kinase_CS"/>
</dbReference>
<dbReference type="InterPro" id="IPR018934">
    <property type="entry name" value="RIO_dom"/>
</dbReference>
<dbReference type="Pfam" id="PF01163">
    <property type="entry name" value="RIO1"/>
    <property type="match status" value="1"/>
</dbReference>
<feature type="region of interest" description="Disordered" evidence="21">
    <location>
        <begin position="408"/>
        <end position="443"/>
    </location>
</feature>
<name>A0A6B0RIS2_9CETA</name>
<evidence type="ECO:0000256" key="21">
    <source>
        <dbReference type="SAM" id="MobiDB-lite"/>
    </source>
</evidence>
<evidence type="ECO:0000256" key="13">
    <source>
        <dbReference type="ARBA" id="ARBA00022840"/>
    </source>
</evidence>
<evidence type="ECO:0000256" key="15">
    <source>
        <dbReference type="ARBA" id="ARBA00047899"/>
    </source>
</evidence>
<evidence type="ECO:0000313" key="23">
    <source>
        <dbReference type="EMBL" id="MXQ87876.1"/>
    </source>
</evidence>
<evidence type="ECO:0000256" key="17">
    <source>
        <dbReference type="ARBA" id="ARBA00064676"/>
    </source>
</evidence>
<dbReference type="EMBL" id="VBQZ03000041">
    <property type="protein sequence ID" value="MXQ87876.1"/>
    <property type="molecule type" value="Genomic_DNA"/>
</dbReference>
<protein>
    <recommendedName>
        <fullName evidence="18">Serine/threonine-protein kinase RIO2</fullName>
        <ecNumber evidence="4">2.7.11.1</ecNumber>
    </recommendedName>
    <alternativeName>
        <fullName evidence="20">RIO kinase 2</fullName>
    </alternativeName>
    <alternativeName>
        <fullName evidence="19">Serine/threonine-protein kinase rio2</fullName>
    </alternativeName>
</protein>
<dbReference type="SMART" id="SM00090">
    <property type="entry name" value="RIO"/>
    <property type="match status" value="1"/>
</dbReference>
<feature type="compositionally biased region" description="Basic and acidic residues" evidence="21">
    <location>
        <begin position="316"/>
        <end position="333"/>
    </location>
</feature>
<evidence type="ECO:0000256" key="10">
    <source>
        <dbReference type="ARBA" id="ARBA00022723"/>
    </source>
</evidence>
<comment type="cofactor">
    <cofactor evidence="1">
        <name>Mg(2+)</name>
        <dbReference type="ChEBI" id="CHEBI:18420"/>
    </cofactor>
</comment>
<dbReference type="SUPFAM" id="SSF46785">
    <property type="entry name" value="Winged helix' DNA-binding domain"/>
    <property type="match status" value="1"/>
</dbReference>
<dbReference type="GO" id="GO:0004674">
    <property type="term" value="F:protein serine/threonine kinase activity"/>
    <property type="evidence" value="ECO:0007669"/>
    <property type="project" value="UniProtKB-KW"/>
</dbReference>
<evidence type="ECO:0000256" key="11">
    <source>
        <dbReference type="ARBA" id="ARBA00022741"/>
    </source>
</evidence>
<keyword evidence="5" id="KW-0963">Cytoplasm</keyword>
<dbReference type="AlphaFoldDB" id="A0A6B0RIS2"/>
<feature type="compositionally biased region" description="Basic and acidic residues" evidence="21">
    <location>
        <begin position="418"/>
        <end position="430"/>
    </location>
</feature>
<dbReference type="Gene3D" id="1.10.10.10">
    <property type="entry name" value="Winged helix-like DNA-binding domain superfamily/Winged helix DNA-binding domain"/>
    <property type="match status" value="1"/>
</dbReference>
<evidence type="ECO:0000256" key="8">
    <source>
        <dbReference type="ARBA" id="ARBA00022553"/>
    </source>
</evidence>
<dbReference type="CDD" id="cd05144">
    <property type="entry name" value="RIO2_C"/>
    <property type="match status" value="1"/>
</dbReference>
<organism evidence="23 24">
    <name type="scientific">Bos mutus</name>
    <name type="common">wild yak</name>
    <dbReference type="NCBI Taxonomy" id="72004"/>
    <lineage>
        <taxon>Eukaryota</taxon>
        <taxon>Metazoa</taxon>
        <taxon>Chordata</taxon>
        <taxon>Craniata</taxon>
        <taxon>Vertebrata</taxon>
        <taxon>Euteleostomi</taxon>
        <taxon>Mammalia</taxon>
        <taxon>Eutheria</taxon>
        <taxon>Laurasiatheria</taxon>
        <taxon>Artiodactyla</taxon>
        <taxon>Ruminantia</taxon>
        <taxon>Pecora</taxon>
        <taxon>Bovidae</taxon>
        <taxon>Bovinae</taxon>
        <taxon>Bos</taxon>
    </lineage>
</organism>
<evidence type="ECO:0000256" key="2">
    <source>
        <dbReference type="ARBA" id="ARBA00004496"/>
    </source>
</evidence>
<dbReference type="InterPro" id="IPR011009">
    <property type="entry name" value="Kinase-like_dom_sf"/>
</dbReference>
<accession>A0A6B0RIS2</accession>
<dbReference type="Gene3D" id="3.30.200.20">
    <property type="entry name" value="Phosphorylase Kinase, domain 1"/>
    <property type="match status" value="1"/>
</dbReference>
<feature type="region of interest" description="Disordered" evidence="21">
    <location>
        <begin position="316"/>
        <end position="343"/>
    </location>
</feature>
<dbReference type="InterPro" id="IPR000687">
    <property type="entry name" value="RIO_kinase"/>
</dbReference>
<evidence type="ECO:0000256" key="14">
    <source>
        <dbReference type="ARBA" id="ARBA00022842"/>
    </source>
</evidence>
<dbReference type="PROSITE" id="PS01245">
    <property type="entry name" value="RIO1"/>
    <property type="match status" value="1"/>
</dbReference>
<feature type="domain" description="RIO kinase" evidence="22">
    <location>
        <begin position="66"/>
        <end position="289"/>
    </location>
</feature>
<evidence type="ECO:0000256" key="18">
    <source>
        <dbReference type="ARBA" id="ARBA00068353"/>
    </source>
</evidence>
<dbReference type="FunFam" id="3.30.200.20:FF:000052">
    <property type="entry name" value="Serine/threonine-protein kinase RIO2"/>
    <property type="match status" value="1"/>
</dbReference>
<keyword evidence="12" id="KW-0418">Kinase</keyword>
<dbReference type="GO" id="GO:0005634">
    <property type="term" value="C:nucleus"/>
    <property type="evidence" value="ECO:0007669"/>
    <property type="project" value="TreeGrafter"/>
</dbReference>
<dbReference type="GO" id="GO:0030490">
    <property type="term" value="P:maturation of SSU-rRNA"/>
    <property type="evidence" value="ECO:0007669"/>
    <property type="project" value="TreeGrafter"/>
</dbReference>
<evidence type="ECO:0000256" key="4">
    <source>
        <dbReference type="ARBA" id="ARBA00012513"/>
    </source>
</evidence>
<feature type="compositionally biased region" description="Polar residues" evidence="21">
    <location>
        <begin position="408"/>
        <end position="417"/>
    </location>
</feature>
<dbReference type="SUPFAM" id="SSF56112">
    <property type="entry name" value="Protein kinase-like (PK-like)"/>
    <property type="match status" value="1"/>
</dbReference>
<evidence type="ECO:0000256" key="19">
    <source>
        <dbReference type="ARBA" id="ARBA00068837"/>
    </source>
</evidence>
<comment type="caution">
    <text evidence="23">The sequence shown here is derived from an EMBL/GenBank/DDBJ whole genome shotgun (WGS) entry which is preliminary data.</text>
</comment>
<dbReference type="GO" id="GO:0046872">
    <property type="term" value="F:metal ion binding"/>
    <property type="evidence" value="ECO:0007669"/>
    <property type="project" value="UniProtKB-KW"/>
</dbReference>
<comment type="catalytic activity">
    <reaction evidence="16">
        <text>L-seryl-[protein] + ATP = O-phospho-L-seryl-[protein] + ADP + H(+)</text>
        <dbReference type="Rhea" id="RHEA:17989"/>
        <dbReference type="Rhea" id="RHEA-COMP:9863"/>
        <dbReference type="Rhea" id="RHEA-COMP:11604"/>
        <dbReference type="ChEBI" id="CHEBI:15378"/>
        <dbReference type="ChEBI" id="CHEBI:29999"/>
        <dbReference type="ChEBI" id="CHEBI:30616"/>
        <dbReference type="ChEBI" id="CHEBI:83421"/>
        <dbReference type="ChEBI" id="CHEBI:456216"/>
        <dbReference type="EC" id="2.7.11.1"/>
    </reaction>
</comment>
<comment type="subunit">
    <text evidence="17">Associated with late 40S pre-ribosomal particles. Interacts with PLK1 (via its N-terminus).</text>
</comment>
<evidence type="ECO:0000259" key="22">
    <source>
        <dbReference type="SMART" id="SM00090"/>
    </source>
</evidence>
<sequence length="940" mass="108216">MGKVNVAKLRYMSRDDFRVLTAVEMGMKNHEIVPCSLVASIASLKHGGCNKVLRELVKHKLIAWERTKTVQGYRLTNAGYDYLALKTLSSRQVVESVGNQMGVGKESDIYIVANEEGQQFALKLHRLGRTSFRNLKNKRDYHKHRHNMSWLYLSRLSAMKEFAYMKALYERKFPVPKPIDYNRHAVVMELISGYPLCQIHHVEDPASVYDEAMELIVKLANHGLIHGDFNEFNLILDEDDHITMIDFPQMVSTSHPNAEWYFDRDVKCIRDFFMKRFSYESELFPTFSDIRREDSLDVEVSASGYTKEMQADDELLHPAGPEDKNTETEERSDFPFSDEEMSERARDCRSENEGGRNCAAESVDCCCRSFENLEQIKEESLSEDSADAHRFEMTEFSQALEEIEGQVVENSSVSEFSGENRRERDARQDGETGQGGILVGPEEDEDECPHLIALSSLSKEFRPFRDEENMEDTNRHRARTLSVTSVGSVLSCSTIPPELVKQKVKRQLTKQQKSAVRRRLQKGEANTFTKQRRENMQNIKSSLEAASFWEECFLHQRERVVRNRVVFLDFHNTALRKTAHQKMNDQKKYQSRKAAHHSGRIWLERKAVRMIRELPQLAYVKRDSLVILCINELHKFRPGLQESRHEGTVLQARTGRHKMDRTLESLRHIIAQVLPHRDPALVFKDLNVVSMLQEFWESKQQRRAAFPSEGVVVYESLPSPGPPYVSYVTLPGGSCFGNFQCCLSRAEARRDAAKVALINSLFNELPSRRITKEFIMESVQEAVASTSGTLDDADDPSTSIGAYHYMLESNMGKTMLEFQELMTIFQLLHWNGSLKALRETKCSRQEVISYYSQYSLDEKMRSHMALDWIMKERESPGILSQELRMALRELEEARKAGQELRFYKEKKEILSLALTQIYSDPDASSPSDDQLSLTALCGYH</sequence>
<evidence type="ECO:0000256" key="7">
    <source>
        <dbReference type="ARBA" id="ARBA00022527"/>
    </source>
</evidence>
<reference evidence="23" key="1">
    <citation type="submission" date="2019-10" db="EMBL/GenBank/DDBJ databases">
        <title>The sequence and de novo assembly of the wild yak genome.</title>
        <authorList>
            <person name="Liu Y."/>
        </authorList>
    </citation>
    <scope>NUCLEOTIDE SEQUENCE [LARGE SCALE GENOMIC DNA]</scope>
    <source>
        <strain evidence="23">WY2019</strain>
    </source>
</reference>
<keyword evidence="9" id="KW-0808">Transferase</keyword>
<evidence type="ECO:0000256" key="5">
    <source>
        <dbReference type="ARBA" id="ARBA00022490"/>
    </source>
</evidence>
<dbReference type="InterPro" id="IPR030484">
    <property type="entry name" value="Rio2"/>
</dbReference>
<keyword evidence="10" id="KW-0479">Metal-binding</keyword>
<evidence type="ECO:0000256" key="3">
    <source>
        <dbReference type="ARBA" id="ARBA00009196"/>
    </source>
</evidence>
<evidence type="ECO:0000256" key="1">
    <source>
        <dbReference type="ARBA" id="ARBA00001946"/>
    </source>
</evidence>
<dbReference type="Gene3D" id="1.10.510.10">
    <property type="entry name" value="Transferase(Phosphotransferase) domain 1"/>
    <property type="match status" value="1"/>
</dbReference>
<gene>
    <name evidence="23" type="ORF">E5288_WYG015301</name>
</gene>
<dbReference type="FunFam" id="1.10.10.10:FF:000053">
    <property type="entry name" value="Serine/threonine-protein kinase RIO2"/>
    <property type="match status" value="1"/>
</dbReference>
<keyword evidence="24" id="KW-1185">Reference proteome</keyword>
<keyword evidence="7" id="KW-0723">Serine/threonine-protein kinase</keyword>
<dbReference type="Pfam" id="PF14954">
    <property type="entry name" value="LIX1"/>
    <property type="match status" value="1"/>
</dbReference>